<proteinExistence type="predicted"/>
<organism evidence="4 5">
    <name type="scientific">Botrimarina mediterranea</name>
    <dbReference type="NCBI Taxonomy" id="2528022"/>
    <lineage>
        <taxon>Bacteria</taxon>
        <taxon>Pseudomonadati</taxon>
        <taxon>Planctomycetota</taxon>
        <taxon>Planctomycetia</taxon>
        <taxon>Pirellulales</taxon>
        <taxon>Lacipirellulaceae</taxon>
        <taxon>Botrimarina</taxon>
    </lineage>
</organism>
<evidence type="ECO:0000256" key="1">
    <source>
        <dbReference type="SAM" id="SignalP"/>
    </source>
</evidence>
<protein>
    <recommendedName>
        <fullName evidence="6">DUF4832 domain-containing protein</fullName>
    </recommendedName>
</protein>
<evidence type="ECO:0008006" key="6">
    <source>
        <dbReference type="Google" id="ProtNLM"/>
    </source>
</evidence>
<keyword evidence="1" id="KW-0732">Signal</keyword>
<reference evidence="4 5" key="1">
    <citation type="submission" date="2019-02" db="EMBL/GenBank/DDBJ databases">
        <title>Deep-cultivation of Planctomycetes and their phenomic and genomic characterization uncovers novel biology.</title>
        <authorList>
            <person name="Wiegand S."/>
            <person name="Jogler M."/>
            <person name="Boedeker C."/>
            <person name="Pinto D."/>
            <person name="Vollmers J."/>
            <person name="Rivas-Marin E."/>
            <person name="Kohn T."/>
            <person name="Peeters S.H."/>
            <person name="Heuer A."/>
            <person name="Rast P."/>
            <person name="Oberbeckmann S."/>
            <person name="Bunk B."/>
            <person name="Jeske O."/>
            <person name="Meyerdierks A."/>
            <person name="Storesund J.E."/>
            <person name="Kallscheuer N."/>
            <person name="Luecker S."/>
            <person name="Lage O.M."/>
            <person name="Pohl T."/>
            <person name="Merkel B.J."/>
            <person name="Hornburger P."/>
            <person name="Mueller R.-W."/>
            <person name="Bruemmer F."/>
            <person name="Labrenz M."/>
            <person name="Spormann A.M."/>
            <person name="Op den Camp H."/>
            <person name="Overmann J."/>
            <person name="Amann R."/>
            <person name="Jetten M.S.M."/>
            <person name="Mascher T."/>
            <person name="Medema M.H."/>
            <person name="Devos D.P."/>
            <person name="Kaster A.-K."/>
            <person name="Ovreas L."/>
            <person name="Rohde M."/>
            <person name="Galperin M.Y."/>
            <person name="Jogler C."/>
        </authorList>
    </citation>
    <scope>NUCLEOTIDE SEQUENCE [LARGE SCALE GENOMIC DNA]</scope>
    <source>
        <strain evidence="4 5">Spa11</strain>
    </source>
</reference>
<evidence type="ECO:0000313" key="5">
    <source>
        <dbReference type="Proteomes" id="UP000316426"/>
    </source>
</evidence>
<evidence type="ECO:0000259" key="3">
    <source>
        <dbReference type="Pfam" id="PF16173"/>
    </source>
</evidence>
<evidence type="ECO:0000259" key="2">
    <source>
        <dbReference type="Pfam" id="PF16116"/>
    </source>
</evidence>
<evidence type="ECO:0000313" key="4">
    <source>
        <dbReference type="EMBL" id="QDV72095.1"/>
    </source>
</evidence>
<feature type="chain" id="PRO_5021747829" description="DUF4832 domain-containing protein" evidence="1">
    <location>
        <begin position="26"/>
        <end position="549"/>
    </location>
</feature>
<dbReference type="EMBL" id="CP036349">
    <property type="protein sequence ID" value="QDV72095.1"/>
    <property type="molecule type" value="Genomic_DNA"/>
</dbReference>
<dbReference type="KEGG" id="bmei:Spa11_02650"/>
<dbReference type="Pfam" id="PF16173">
    <property type="entry name" value="DUF4874"/>
    <property type="match status" value="1"/>
</dbReference>
<name>A0A518K2X0_9BACT</name>
<sequence precursor="true">MTWNLLSRLPLALLVAAAITSPAAAQGPSQTTQYQATDAAFLNPERGFMQFSNLLDPWNYGNARAQGVSIVYAGATASAFRNAPLSQSFLNQIQNGFDEAREHGIKVKFRLNYNNDGGADAPKSVILGHIEQLRPLWEANKDVIFHMDAGFIGAWGEWHGSTNGNDTVSNRTEILGAILDALPVDRTVGIRTPHYKRQIFGGSSGSESAVITAANAFDGSDLSRVGHLNDCFLSSPNDVGTYVTPGWSRAREIGYIGGESRYAAHGGETCGRHECNDAPNAIAEMTALHTDYLNINYHPDVIQHWRDAGAFDEIARRLGYRFELKEAALPTMAKPAGLLPLEFTIDNVGFGELFNPRPVEVVLRHNTTGEVTTAKLSVDPRWWAGGEMASVETQLVLPEDLAEGQYTVALWMPDADASIRDDVRYAIRFANTGVWEAATGYNVLTTTLAISEMAPGPLFEAAEFAEAIEPGSLSLLGDFNNDGVVNAADYTVWRDAGMGAAEYGQWAANYGAVLPAAALSVPEPGTLVIAIVSGCLLAKQQNRGLRPRG</sequence>
<dbReference type="AlphaFoldDB" id="A0A518K2X0"/>
<feature type="domain" description="DUF4832" evidence="2">
    <location>
        <begin position="224"/>
        <end position="431"/>
    </location>
</feature>
<dbReference type="Proteomes" id="UP000316426">
    <property type="component" value="Chromosome"/>
</dbReference>
<accession>A0A518K2X0</accession>
<dbReference type="Pfam" id="PF16116">
    <property type="entry name" value="DUF4832"/>
    <property type="match status" value="1"/>
</dbReference>
<feature type="signal peptide" evidence="1">
    <location>
        <begin position="1"/>
        <end position="25"/>
    </location>
</feature>
<dbReference type="InterPro" id="IPR032267">
    <property type="entry name" value="DUF4832"/>
</dbReference>
<keyword evidence="5" id="KW-1185">Reference proteome</keyword>
<dbReference type="RefSeq" id="WP_145105749.1">
    <property type="nucleotide sequence ID" value="NZ_CP036349.1"/>
</dbReference>
<gene>
    <name evidence="4" type="ORF">Spa11_02650</name>
</gene>
<feature type="domain" description="DUF4874" evidence="3">
    <location>
        <begin position="43"/>
        <end position="195"/>
    </location>
</feature>
<dbReference type="InterPro" id="IPR032379">
    <property type="entry name" value="DUF4874"/>
</dbReference>